<evidence type="ECO:0000313" key="3">
    <source>
        <dbReference type="EMBL" id="VDI27372.1"/>
    </source>
</evidence>
<reference evidence="3" key="1">
    <citation type="submission" date="2018-11" db="EMBL/GenBank/DDBJ databases">
        <authorList>
            <person name="Alioto T."/>
            <person name="Alioto T."/>
        </authorList>
    </citation>
    <scope>NUCLEOTIDE SEQUENCE</scope>
</reference>
<feature type="compositionally biased region" description="Polar residues" evidence="2">
    <location>
        <begin position="219"/>
        <end position="230"/>
    </location>
</feature>
<sequence>MNTKPSPDHTDCQNLKSENEILKLRLRGVEDNYERQKEKMRQEKDVQIRSLEESKEKLHEKIGTQTDKIRQLDDNNETKANALKQMKRQEADLTYEIMKLEGKLRKSENVNEDLREQVKNLQNELDILKEKIKKMQLEGEPNNKVEDILQTIQDQQKMQMEEMRNSFKEMQNQIAAMANDKKKSTPRTVNIKDNQNVQLALNTQTAHGRTTFVPPLSPQFKNENRQQNIGSRFGFGKQKMRKT</sequence>
<comment type="caution">
    <text evidence="3">The sequence shown here is derived from an EMBL/GenBank/DDBJ whole genome shotgun (WGS) entry which is preliminary data.</text>
</comment>
<keyword evidence="1" id="KW-0175">Coiled coil</keyword>
<feature type="region of interest" description="Disordered" evidence="2">
    <location>
        <begin position="205"/>
        <end position="243"/>
    </location>
</feature>
<evidence type="ECO:0000256" key="1">
    <source>
        <dbReference type="SAM" id="Coils"/>
    </source>
</evidence>
<dbReference type="EMBL" id="UYJE01004349">
    <property type="protein sequence ID" value="VDI27372.1"/>
    <property type="molecule type" value="Genomic_DNA"/>
</dbReference>
<gene>
    <name evidence="3" type="ORF">MGAL_10B059054</name>
</gene>
<protein>
    <submittedName>
        <fullName evidence="3">Uncharacterized protein</fullName>
    </submittedName>
</protein>
<name>A0A8B6E1L1_MYTGA</name>
<keyword evidence="4" id="KW-1185">Reference proteome</keyword>
<evidence type="ECO:0000313" key="4">
    <source>
        <dbReference type="Proteomes" id="UP000596742"/>
    </source>
</evidence>
<evidence type="ECO:0000256" key="2">
    <source>
        <dbReference type="SAM" id="MobiDB-lite"/>
    </source>
</evidence>
<dbReference type="Proteomes" id="UP000596742">
    <property type="component" value="Unassembled WGS sequence"/>
</dbReference>
<organism evidence="3 4">
    <name type="scientific">Mytilus galloprovincialis</name>
    <name type="common">Mediterranean mussel</name>
    <dbReference type="NCBI Taxonomy" id="29158"/>
    <lineage>
        <taxon>Eukaryota</taxon>
        <taxon>Metazoa</taxon>
        <taxon>Spiralia</taxon>
        <taxon>Lophotrochozoa</taxon>
        <taxon>Mollusca</taxon>
        <taxon>Bivalvia</taxon>
        <taxon>Autobranchia</taxon>
        <taxon>Pteriomorphia</taxon>
        <taxon>Mytilida</taxon>
        <taxon>Mytiloidea</taxon>
        <taxon>Mytilidae</taxon>
        <taxon>Mytilinae</taxon>
        <taxon>Mytilus</taxon>
    </lineage>
</organism>
<feature type="coiled-coil region" evidence="1">
    <location>
        <begin position="12"/>
        <end position="180"/>
    </location>
</feature>
<proteinExistence type="predicted"/>
<dbReference type="AlphaFoldDB" id="A0A8B6E1L1"/>
<accession>A0A8B6E1L1</accession>